<dbReference type="EMBL" id="SKBQ01000001">
    <property type="protein sequence ID" value="TPX15687.1"/>
    <property type="molecule type" value="Genomic_DNA"/>
</dbReference>
<reference evidence="4 5" key="1">
    <citation type="submission" date="2019-06" db="EMBL/GenBank/DDBJ databases">
        <title>Draft genome sequence of the filamentous fungus Phialemoniopsis curvata isolated from diesel fuel.</title>
        <authorList>
            <person name="Varaljay V.A."/>
            <person name="Lyon W.J."/>
            <person name="Crouch A.L."/>
            <person name="Drake C.E."/>
            <person name="Hollomon J.M."/>
            <person name="Nadeau L.J."/>
            <person name="Nunn H.S."/>
            <person name="Stevenson B.S."/>
            <person name="Bojanowski C.L."/>
            <person name="Crookes-Goodson W.J."/>
        </authorList>
    </citation>
    <scope>NUCLEOTIDE SEQUENCE [LARGE SCALE GENOMIC DNA]</scope>
    <source>
        <strain evidence="4 5">D216</strain>
    </source>
</reference>
<feature type="domain" description="DUF7962" evidence="3">
    <location>
        <begin position="128"/>
        <end position="257"/>
    </location>
</feature>
<dbReference type="OrthoDB" id="202840at2759"/>
<evidence type="ECO:0000259" key="2">
    <source>
        <dbReference type="Pfam" id="PF13417"/>
    </source>
</evidence>
<dbReference type="CDD" id="cd00570">
    <property type="entry name" value="GST_N_family"/>
    <property type="match status" value="1"/>
</dbReference>
<dbReference type="Gene3D" id="1.20.1050.10">
    <property type="match status" value="1"/>
</dbReference>
<dbReference type="RefSeq" id="XP_030997398.1">
    <property type="nucleotide sequence ID" value="XM_031136242.1"/>
</dbReference>
<name>A0A507B7D1_9PEZI</name>
<dbReference type="SUPFAM" id="SSF47616">
    <property type="entry name" value="GST C-terminal domain-like"/>
    <property type="match status" value="1"/>
</dbReference>
<dbReference type="InParanoid" id="A0A507B7D1"/>
<proteinExistence type="predicted"/>
<accession>A0A507B7D1</accession>
<dbReference type="InterPro" id="IPR036282">
    <property type="entry name" value="Glutathione-S-Trfase_C_sf"/>
</dbReference>
<dbReference type="Pfam" id="PF13417">
    <property type="entry name" value="GST_N_3"/>
    <property type="match status" value="1"/>
</dbReference>
<dbReference type="Proteomes" id="UP000319257">
    <property type="component" value="Unassembled WGS sequence"/>
</dbReference>
<evidence type="ECO:0000313" key="5">
    <source>
        <dbReference type="Proteomes" id="UP000319257"/>
    </source>
</evidence>
<gene>
    <name evidence="4" type="ORF">E0L32_000021</name>
</gene>
<dbReference type="Gene3D" id="3.40.30.110">
    <property type="match status" value="2"/>
</dbReference>
<protein>
    <submittedName>
        <fullName evidence="4">Uncharacterized protein</fullName>
    </submittedName>
</protein>
<dbReference type="SUPFAM" id="SSF52833">
    <property type="entry name" value="Thioredoxin-like"/>
    <property type="match status" value="1"/>
</dbReference>
<dbReference type="Pfam" id="PF25907">
    <property type="entry name" value="DUF7962"/>
    <property type="match status" value="1"/>
</dbReference>
<evidence type="ECO:0000313" key="4">
    <source>
        <dbReference type="EMBL" id="TPX15687.1"/>
    </source>
</evidence>
<dbReference type="InterPro" id="IPR036249">
    <property type="entry name" value="Thioredoxin-like_sf"/>
</dbReference>
<keyword evidence="5" id="KW-1185">Reference proteome</keyword>
<comment type="caution">
    <text evidence="4">The sequence shown here is derived from an EMBL/GenBank/DDBJ whole genome shotgun (WGS) entry which is preliminary data.</text>
</comment>
<feature type="region of interest" description="Disordered" evidence="1">
    <location>
        <begin position="87"/>
        <end position="107"/>
    </location>
</feature>
<dbReference type="GeneID" id="41967468"/>
<organism evidence="4 5">
    <name type="scientific">Thyridium curvatum</name>
    <dbReference type="NCBI Taxonomy" id="1093900"/>
    <lineage>
        <taxon>Eukaryota</taxon>
        <taxon>Fungi</taxon>
        <taxon>Dikarya</taxon>
        <taxon>Ascomycota</taxon>
        <taxon>Pezizomycotina</taxon>
        <taxon>Sordariomycetes</taxon>
        <taxon>Sordariomycetidae</taxon>
        <taxon>Thyridiales</taxon>
        <taxon>Thyridiaceae</taxon>
        <taxon>Thyridium</taxon>
    </lineage>
</organism>
<dbReference type="STRING" id="1093900.A0A507B7D1"/>
<dbReference type="InterPro" id="IPR058268">
    <property type="entry name" value="DUF7962"/>
</dbReference>
<evidence type="ECO:0000259" key="3">
    <source>
        <dbReference type="Pfam" id="PF25907"/>
    </source>
</evidence>
<feature type="domain" description="GST N-terminal" evidence="2">
    <location>
        <begin position="12"/>
        <end position="84"/>
    </location>
</feature>
<dbReference type="InterPro" id="IPR004045">
    <property type="entry name" value="Glutathione_S-Trfase_N"/>
</dbReference>
<dbReference type="AlphaFoldDB" id="A0A507B7D1"/>
<evidence type="ECO:0000256" key="1">
    <source>
        <dbReference type="SAM" id="MobiDB-lite"/>
    </source>
</evidence>
<sequence length="367" mass="39357">MTDLDNSLPIVLYHYYYSPYAQRVVWYLNLRGIPYSQCLQPPIMPRPDLARLGVNHRRIPILSIGRDVYLDTRLIIDKLEQATDLPCARGPLGSPAGGGGGGKASSPEHRALEQLLRIFVVDGGVFARAAQLIPHDLPLMRDRRFVRDRNAFFPGGVAPRELQPEALTEVQAAMRLLESTLLSDGRAWLLGGGGGGGGGGAEEEAEGPSLADLEAVWPLVWLTTLPGALPADRVSAAQYPRVWAWMDRFKAAVKRAAPGGKPPTIKGEQAAEAVVNSPFREASGAIDGDDATVRADGLAKGQVVTVWPLDSGSSGRDVGRLVSIDEREVVIEVDVPGSSSGASVRVHAPRRGFRVRPHVAEPAAANL</sequence>